<protein>
    <submittedName>
        <fullName evidence="2">Uncharacterized protein</fullName>
    </submittedName>
</protein>
<dbReference type="VEuPathDB" id="FungiDB:ASPBRDRAFT_657434"/>
<evidence type="ECO:0000313" key="2">
    <source>
        <dbReference type="EMBL" id="OJJ69484.1"/>
    </source>
</evidence>
<reference evidence="3" key="1">
    <citation type="journal article" date="2017" name="Genome Biol.">
        <title>Comparative genomics reveals high biological diversity and specific adaptations in the industrially and medically important fungal genus Aspergillus.</title>
        <authorList>
            <person name="de Vries R.P."/>
            <person name="Riley R."/>
            <person name="Wiebenga A."/>
            <person name="Aguilar-Osorio G."/>
            <person name="Amillis S."/>
            <person name="Uchima C.A."/>
            <person name="Anderluh G."/>
            <person name="Asadollahi M."/>
            <person name="Askin M."/>
            <person name="Barry K."/>
            <person name="Battaglia E."/>
            <person name="Bayram O."/>
            <person name="Benocci T."/>
            <person name="Braus-Stromeyer S.A."/>
            <person name="Caldana C."/>
            <person name="Canovas D."/>
            <person name="Cerqueira G.C."/>
            <person name="Chen F."/>
            <person name="Chen W."/>
            <person name="Choi C."/>
            <person name="Clum A."/>
            <person name="Dos Santos R.A."/>
            <person name="Damasio A.R."/>
            <person name="Diallinas G."/>
            <person name="Emri T."/>
            <person name="Fekete E."/>
            <person name="Flipphi M."/>
            <person name="Freyberg S."/>
            <person name="Gallo A."/>
            <person name="Gournas C."/>
            <person name="Habgood R."/>
            <person name="Hainaut M."/>
            <person name="Harispe M.L."/>
            <person name="Henrissat B."/>
            <person name="Hilden K.S."/>
            <person name="Hope R."/>
            <person name="Hossain A."/>
            <person name="Karabika E."/>
            <person name="Karaffa L."/>
            <person name="Karanyi Z."/>
            <person name="Krasevec N."/>
            <person name="Kuo A."/>
            <person name="Kusch H."/>
            <person name="LaButti K."/>
            <person name="Lagendijk E.L."/>
            <person name="Lapidus A."/>
            <person name="Levasseur A."/>
            <person name="Lindquist E."/>
            <person name="Lipzen A."/>
            <person name="Logrieco A.F."/>
            <person name="MacCabe A."/>
            <person name="Maekelae M.R."/>
            <person name="Malavazi I."/>
            <person name="Melin P."/>
            <person name="Meyer V."/>
            <person name="Mielnichuk N."/>
            <person name="Miskei M."/>
            <person name="Molnar A.P."/>
            <person name="Mule G."/>
            <person name="Ngan C.Y."/>
            <person name="Orejas M."/>
            <person name="Orosz E."/>
            <person name="Ouedraogo J.P."/>
            <person name="Overkamp K.M."/>
            <person name="Park H.-S."/>
            <person name="Perrone G."/>
            <person name="Piumi F."/>
            <person name="Punt P.J."/>
            <person name="Ram A.F."/>
            <person name="Ramon A."/>
            <person name="Rauscher S."/>
            <person name="Record E."/>
            <person name="Riano-Pachon D.M."/>
            <person name="Robert V."/>
            <person name="Roehrig J."/>
            <person name="Ruller R."/>
            <person name="Salamov A."/>
            <person name="Salih N.S."/>
            <person name="Samson R.A."/>
            <person name="Sandor E."/>
            <person name="Sanguinetti M."/>
            <person name="Schuetze T."/>
            <person name="Sepcic K."/>
            <person name="Shelest E."/>
            <person name="Sherlock G."/>
            <person name="Sophianopoulou V."/>
            <person name="Squina F.M."/>
            <person name="Sun H."/>
            <person name="Susca A."/>
            <person name="Todd R.B."/>
            <person name="Tsang A."/>
            <person name="Unkles S.E."/>
            <person name="van de Wiele N."/>
            <person name="van Rossen-Uffink D."/>
            <person name="Oliveira J.V."/>
            <person name="Vesth T.C."/>
            <person name="Visser J."/>
            <person name="Yu J.-H."/>
            <person name="Zhou M."/>
            <person name="Andersen M.R."/>
            <person name="Archer D.B."/>
            <person name="Baker S.E."/>
            <person name="Benoit I."/>
            <person name="Brakhage A.A."/>
            <person name="Braus G.H."/>
            <person name="Fischer R."/>
            <person name="Frisvad J.C."/>
            <person name="Goldman G.H."/>
            <person name="Houbraken J."/>
            <person name="Oakley B."/>
            <person name="Pocsi I."/>
            <person name="Scazzocchio C."/>
            <person name="Seiboth B."/>
            <person name="vanKuyk P.A."/>
            <person name="Wortman J."/>
            <person name="Dyer P.S."/>
            <person name="Grigoriev I.V."/>
        </authorList>
    </citation>
    <scope>NUCLEOTIDE SEQUENCE [LARGE SCALE GENOMIC DNA]</scope>
    <source>
        <strain evidence="3">CBS 101740 / IMI 381727 / IBT 21946</strain>
    </source>
</reference>
<keyword evidence="3" id="KW-1185">Reference proteome</keyword>
<evidence type="ECO:0000256" key="1">
    <source>
        <dbReference type="SAM" id="MobiDB-lite"/>
    </source>
</evidence>
<dbReference type="AlphaFoldDB" id="A0A1L9UCT7"/>
<name>A0A1L9UCT7_ASPBC</name>
<evidence type="ECO:0000313" key="3">
    <source>
        <dbReference type="Proteomes" id="UP000184499"/>
    </source>
</evidence>
<dbReference type="Proteomes" id="UP000184499">
    <property type="component" value="Unassembled WGS sequence"/>
</dbReference>
<sequence>MQSRDACLPSPFESWESAQAPPQPARLFRCLTCLNTKLCHLRGSLVKVFAASGIGQINRATHSTLSCASSDLRWSLGLSAGANDALLVSHRTLCRILIGEIIFRSSGL</sequence>
<gene>
    <name evidence="2" type="ORF">ASPBRDRAFT_657434</name>
</gene>
<feature type="region of interest" description="Disordered" evidence="1">
    <location>
        <begin position="1"/>
        <end position="21"/>
    </location>
</feature>
<dbReference type="EMBL" id="KV878688">
    <property type="protein sequence ID" value="OJJ69484.1"/>
    <property type="molecule type" value="Genomic_DNA"/>
</dbReference>
<dbReference type="GeneID" id="93581067"/>
<proteinExistence type="predicted"/>
<dbReference type="RefSeq" id="XP_067476733.1">
    <property type="nucleotide sequence ID" value="XM_067628579.1"/>
</dbReference>
<accession>A0A1L9UCT7</accession>
<organism evidence="2 3">
    <name type="scientific">Aspergillus brasiliensis (strain CBS 101740 / IMI 381727 / IBT 21946)</name>
    <dbReference type="NCBI Taxonomy" id="767769"/>
    <lineage>
        <taxon>Eukaryota</taxon>
        <taxon>Fungi</taxon>
        <taxon>Dikarya</taxon>
        <taxon>Ascomycota</taxon>
        <taxon>Pezizomycotina</taxon>
        <taxon>Eurotiomycetes</taxon>
        <taxon>Eurotiomycetidae</taxon>
        <taxon>Eurotiales</taxon>
        <taxon>Aspergillaceae</taxon>
        <taxon>Aspergillus</taxon>
        <taxon>Aspergillus subgen. Circumdati</taxon>
    </lineage>
</organism>